<dbReference type="GO" id="GO:0030655">
    <property type="term" value="P:beta-lactam antibiotic catabolic process"/>
    <property type="evidence" value="ECO:0007669"/>
    <property type="project" value="InterPro"/>
</dbReference>
<evidence type="ECO:0000313" key="6">
    <source>
        <dbReference type="Proteomes" id="UP000316778"/>
    </source>
</evidence>
<dbReference type="InterPro" id="IPR012338">
    <property type="entry name" value="Beta-lactam/transpept-like"/>
</dbReference>
<comment type="similarity">
    <text evidence="2">Belongs to the class-A beta-lactamase family.</text>
</comment>
<comment type="catalytic activity">
    <reaction evidence="1">
        <text>a beta-lactam + H2O = a substituted beta-amino acid</text>
        <dbReference type="Rhea" id="RHEA:20401"/>
        <dbReference type="ChEBI" id="CHEBI:15377"/>
        <dbReference type="ChEBI" id="CHEBI:35627"/>
        <dbReference type="ChEBI" id="CHEBI:140347"/>
        <dbReference type="EC" id="3.5.2.6"/>
    </reaction>
</comment>
<dbReference type="Proteomes" id="UP000316778">
    <property type="component" value="Unassembled WGS sequence"/>
</dbReference>
<comment type="caution">
    <text evidence="5">The sequence shown here is derived from an EMBL/GenBank/DDBJ whole genome shotgun (WGS) entry which is preliminary data.</text>
</comment>
<dbReference type="Pfam" id="PF13354">
    <property type="entry name" value="Beta-lactamase2"/>
    <property type="match status" value="1"/>
</dbReference>
<dbReference type="GO" id="GO:0046677">
    <property type="term" value="P:response to antibiotic"/>
    <property type="evidence" value="ECO:0007669"/>
    <property type="project" value="InterPro"/>
</dbReference>
<accession>A0A562TDF4</accession>
<proteinExistence type="inferred from homology"/>
<name>A0A562TDF4_CHIJA</name>
<protein>
    <recommendedName>
        <fullName evidence="3">beta-lactamase</fullName>
        <ecNumber evidence="3">3.5.2.6</ecNumber>
    </recommendedName>
</protein>
<gene>
    <name evidence="5" type="ORF">LX66_0391</name>
</gene>
<dbReference type="PANTHER" id="PTHR35333:SF3">
    <property type="entry name" value="BETA-LACTAMASE-TYPE TRANSPEPTIDASE FOLD CONTAINING PROTEIN"/>
    <property type="match status" value="1"/>
</dbReference>
<sequence>MATIKQRILDTLAGHPGIYAVAFRNLVTGEEILIREKETFHAASTMKVPVMIAVFKQAAAGRFSLSDPIMVKNTFKSIVDSSEYELHPEDDSEQDLYRQVGTRRTLSDLVYRMIIKSSNLATNMVIELVGGQYVTQTMRELGAQDIQVLRGVEDGKAYRAGLNNTTTAYDLLLIFEKMAQGETVSPAASEDMIRILLDQRFNSIIPAQLPAGVKVAHKTGEITGVRHDAGIVFLPDGRKYVLVLLSRELENPEEGAQAMATVSRMLYDHVTGK</sequence>
<dbReference type="RefSeq" id="WP_244620256.1">
    <property type="nucleotide sequence ID" value="NZ_BAAAFY010000001.1"/>
</dbReference>
<dbReference type="InterPro" id="IPR045155">
    <property type="entry name" value="Beta-lactam_cat"/>
</dbReference>
<evidence type="ECO:0000256" key="1">
    <source>
        <dbReference type="ARBA" id="ARBA00001526"/>
    </source>
</evidence>
<dbReference type="EMBL" id="VLLG01000002">
    <property type="protein sequence ID" value="TWI91030.1"/>
    <property type="molecule type" value="Genomic_DNA"/>
</dbReference>
<dbReference type="AlphaFoldDB" id="A0A562TDF4"/>
<evidence type="ECO:0000256" key="2">
    <source>
        <dbReference type="ARBA" id="ARBA00009009"/>
    </source>
</evidence>
<dbReference type="EC" id="3.5.2.6" evidence="3"/>
<feature type="domain" description="Beta-lactamase class A catalytic" evidence="4">
    <location>
        <begin position="21"/>
        <end position="245"/>
    </location>
</feature>
<organism evidence="5 6">
    <name type="scientific">Chitinophaga japonensis</name>
    <name type="common">Flexibacter japonensis</name>
    <dbReference type="NCBI Taxonomy" id="104662"/>
    <lineage>
        <taxon>Bacteria</taxon>
        <taxon>Pseudomonadati</taxon>
        <taxon>Bacteroidota</taxon>
        <taxon>Chitinophagia</taxon>
        <taxon>Chitinophagales</taxon>
        <taxon>Chitinophagaceae</taxon>
        <taxon>Chitinophaga</taxon>
    </lineage>
</organism>
<evidence type="ECO:0000259" key="4">
    <source>
        <dbReference type="Pfam" id="PF13354"/>
    </source>
</evidence>
<evidence type="ECO:0000256" key="3">
    <source>
        <dbReference type="ARBA" id="ARBA00012865"/>
    </source>
</evidence>
<keyword evidence="6" id="KW-1185">Reference proteome</keyword>
<dbReference type="SUPFAM" id="SSF56601">
    <property type="entry name" value="beta-lactamase/transpeptidase-like"/>
    <property type="match status" value="1"/>
</dbReference>
<evidence type="ECO:0000313" key="5">
    <source>
        <dbReference type="EMBL" id="TWI91030.1"/>
    </source>
</evidence>
<dbReference type="Gene3D" id="3.40.710.10">
    <property type="entry name" value="DD-peptidase/beta-lactamase superfamily"/>
    <property type="match status" value="1"/>
</dbReference>
<dbReference type="InterPro" id="IPR000871">
    <property type="entry name" value="Beta-lactam_class-A"/>
</dbReference>
<dbReference type="GO" id="GO:0008800">
    <property type="term" value="F:beta-lactamase activity"/>
    <property type="evidence" value="ECO:0007669"/>
    <property type="project" value="UniProtKB-EC"/>
</dbReference>
<dbReference type="PANTHER" id="PTHR35333">
    <property type="entry name" value="BETA-LACTAMASE"/>
    <property type="match status" value="1"/>
</dbReference>
<reference evidence="5 6" key="1">
    <citation type="journal article" date="2013" name="Stand. Genomic Sci.">
        <title>Genomic Encyclopedia of Type Strains, Phase I: The one thousand microbial genomes (KMG-I) project.</title>
        <authorList>
            <person name="Kyrpides N.C."/>
            <person name="Woyke T."/>
            <person name="Eisen J.A."/>
            <person name="Garrity G."/>
            <person name="Lilburn T.G."/>
            <person name="Beck B.J."/>
            <person name="Whitman W.B."/>
            <person name="Hugenholtz P."/>
            <person name="Klenk H.P."/>
        </authorList>
    </citation>
    <scope>NUCLEOTIDE SEQUENCE [LARGE SCALE GENOMIC DNA]</scope>
    <source>
        <strain evidence="5 6">DSM 13484</strain>
    </source>
</reference>